<dbReference type="InterPro" id="IPR057992">
    <property type="entry name" value="TPR_SYVN1_N"/>
</dbReference>
<feature type="transmembrane region" description="Helical" evidence="12">
    <location>
        <begin position="6"/>
        <end position="26"/>
    </location>
</feature>
<dbReference type="GO" id="GO:0061630">
    <property type="term" value="F:ubiquitin protein ligase activity"/>
    <property type="evidence" value="ECO:0007669"/>
    <property type="project" value="UniProtKB-EC"/>
</dbReference>
<dbReference type="GO" id="GO:0043161">
    <property type="term" value="P:proteasome-mediated ubiquitin-dependent protein catabolic process"/>
    <property type="evidence" value="ECO:0007669"/>
    <property type="project" value="TreeGrafter"/>
</dbReference>
<comment type="subcellular location">
    <subcellularLocation>
        <location evidence="1">Endomembrane system</location>
        <topology evidence="1">Multi-pass membrane protein</topology>
    </subcellularLocation>
</comment>
<dbReference type="EMBL" id="LJSK01000048">
    <property type="protein sequence ID" value="KPI88501.1"/>
    <property type="molecule type" value="Genomic_DNA"/>
</dbReference>
<evidence type="ECO:0000256" key="1">
    <source>
        <dbReference type="ARBA" id="ARBA00004127"/>
    </source>
</evidence>
<evidence type="ECO:0000256" key="6">
    <source>
        <dbReference type="ARBA" id="ARBA00022771"/>
    </source>
</evidence>
<keyword evidence="3" id="KW-0808">Transferase</keyword>
<keyword evidence="6 10" id="KW-0863">Zinc-finger</keyword>
<dbReference type="AlphaFoldDB" id="A0A0N1I9A3"/>
<evidence type="ECO:0000259" key="13">
    <source>
        <dbReference type="PROSITE" id="PS50089"/>
    </source>
</evidence>
<feature type="transmembrane region" description="Helical" evidence="12">
    <location>
        <begin position="212"/>
        <end position="235"/>
    </location>
</feature>
<comment type="caution">
    <text evidence="14">The sequence shown here is derived from an EMBL/GenBank/DDBJ whole genome shotgun (WGS) entry which is preliminary data.</text>
</comment>
<evidence type="ECO:0000256" key="9">
    <source>
        <dbReference type="ARBA" id="ARBA00023136"/>
    </source>
</evidence>
<reference evidence="14 15" key="1">
    <citation type="journal article" date="2015" name="PLoS Pathog.">
        <title>Leptomonas seymouri: Adaptations to the Dixenous Life Cycle Analyzed by Genome Sequencing, Transcriptome Profiling and Co-infection with Leishmania donovani.</title>
        <authorList>
            <person name="Kraeva N."/>
            <person name="Butenko A."/>
            <person name="Hlavacova J."/>
            <person name="Kostygov A."/>
            <person name="Myskova J."/>
            <person name="Grybchuk D."/>
            <person name="Lestinova T."/>
            <person name="Votypka J."/>
            <person name="Volf P."/>
            <person name="Opperdoes F."/>
            <person name="Flegontov P."/>
            <person name="Lukes J."/>
            <person name="Yurchenko V."/>
        </authorList>
    </citation>
    <scope>NUCLEOTIDE SEQUENCE [LARGE SCALE GENOMIC DNA]</scope>
    <source>
        <strain evidence="14 15">ATCC 30220</strain>
    </source>
</reference>
<dbReference type="SMART" id="SM00184">
    <property type="entry name" value="RING"/>
    <property type="match status" value="1"/>
</dbReference>
<evidence type="ECO:0000256" key="8">
    <source>
        <dbReference type="ARBA" id="ARBA00022989"/>
    </source>
</evidence>
<dbReference type="PROSITE" id="PS50089">
    <property type="entry name" value="ZF_RING_2"/>
    <property type="match status" value="1"/>
</dbReference>
<name>A0A0N1I9A3_LEPSE</name>
<dbReference type="GO" id="GO:0036503">
    <property type="term" value="P:ERAD pathway"/>
    <property type="evidence" value="ECO:0007669"/>
    <property type="project" value="TreeGrafter"/>
</dbReference>
<evidence type="ECO:0000256" key="11">
    <source>
        <dbReference type="SAM" id="MobiDB-lite"/>
    </source>
</evidence>
<dbReference type="SUPFAM" id="SSF57850">
    <property type="entry name" value="RING/U-box"/>
    <property type="match status" value="1"/>
</dbReference>
<dbReference type="GO" id="GO:0008270">
    <property type="term" value="F:zinc ion binding"/>
    <property type="evidence" value="ECO:0007669"/>
    <property type="project" value="UniProtKB-KW"/>
</dbReference>
<keyword evidence="7" id="KW-0862">Zinc</keyword>
<evidence type="ECO:0000256" key="12">
    <source>
        <dbReference type="SAM" id="Phobius"/>
    </source>
</evidence>
<dbReference type="InterPro" id="IPR050731">
    <property type="entry name" value="HRD1_E3_ubiq-ligases"/>
</dbReference>
<organism evidence="14 15">
    <name type="scientific">Leptomonas seymouri</name>
    <dbReference type="NCBI Taxonomy" id="5684"/>
    <lineage>
        <taxon>Eukaryota</taxon>
        <taxon>Discoba</taxon>
        <taxon>Euglenozoa</taxon>
        <taxon>Kinetoplastea</taxon>
        <taxon>Metakinetoplastina</taxon>
        <taxon>Trypanosomatida</taxon>
        <taxon>Trypanosomatidae</taxon>
        <taxon>Leishmaniinae</taxon>
        <taxon>Leptomonas</taxon>
    </lineage>
</organism>
<dbReference type="FunFam" id="3.30.40.10:FF:000703">
    <property type="entry name" value="ERAD-associated E3 ubiquitin-protein ligase HRD1, putative"/>
    <property type="match status" value="1"/>
</dbReference>
<feature type="region of interest" description="Disordered" evidence="11">
    <location>
        <begin position="455"/>
        <end position="497"/>
    </location>
</feature>
<feature type="region of interest" description="Disordered" evidence="11">
    <location>
        <begin position="340"/>
        <end position="394"/>
    </location>
</feature>
<evidence type="ECO:0000256" key="10">
    <source>
        <dbReference type="PROSITE-ProRule" id="PRU00175"/>
    </source>
</evidence>
<dbReference type="OMA" id="ANLTMFT"/>
<feature type="transmembrane region" description="Helical" evidence="12">
    <location>
        <begin position="174"/>
        <end position="191"/>
    </location>
</feature>
<evidence type="ECO:0000256" key="2">
    <source>
        <dbReference type="ARBA" id="ARBA00004906"/>
    </source>
</evidence>
<protein>
    <recommendedName>
        <fullName evidence="13">RING-type domain-containing protein</fullName>
    </recommendedName>
</protein>
<evidence type="ECO:0000313" key="14">
    <source>
        <dbReference type="EMBL" id="KPI88501.1"/>
    </source>
</evidence>
<dbReference type="Pfam" id="PF25563">
    <property type="entry name" value="TPR_SYVN1_N"/>
    <property type="match status" value="1"/>
</dbReference>
<gene>
    <name evidence="14" type="ORF">ABL78_2397</name>
</gene>
<keyword evidence="9 12" id="KW-0472">Membrane</keyword>
<feature type="transmembrane region" description="Helical" evidence="12">
    <location>
        <begin position="47"/>
        <end position="68"/>
    </location>
</feature>
<evidence type="ECO:0000256" key="4">
    <source>
        <dbReference type="ARBA" id="ARBA00022692"/>
    </source>
</evidence>
<dbReference type="InterPro" id="IPR001841">
    <property type="entry name" value="Znf_RING"/>
</dbReference>
<accession>A0A0N1I9A3</accession>
<dbReference type="VEuPathDB" id="TriTrypDB:Lsey_0048_0210"/>
<keyword evidence="4 12" id="KW-0812">Transmembrane</keyword>
<proteinExistence type="predicted"/>
<dbReference type="GO" id="GO:0005789">
    <property type="term" value="C:endoplasmic reticulum membrane"/>
    <property type="evidence" value="ECO:0007669"/>
    <property type="project" value="UniProtKB-SubCell"/>
</dbReference>
<comment type="pathway">
    <text evidence="2">Protein modification; protein ubiquitination.</text>
</comment>
<dbReference type="PANTHER" id="PTHR22763">
    <property type="entry name" value="RING ZINC FINGER PROTEIN"/>
    <property type="match status" value="1"/>
</dbReference>
<dbReference type="InterPro" id="IPR013083">
    <property type="entry name" value="Znf_RING/FYVE/PHD"/>
</dbReference>
<keyword evidence="5" id="KW-0479">Metal-binding</keyword>
<feature type="transmembrane region" description="Helical" evidence="12">
    <location>
        <begin position="96"/>
        <end position="119"/>
    </location>
</feature>
<evidence type="ECO:0000313" key="15">
    <source>
        <dbReference type="Proteomes" id="UP000038009"/>
    </source>
</evidence>
<dbReference type="Proteomes" id="UP000038009">
    <property type="component" value="Unassembled WGS sequence"/>
</dbReference>
<dbReference type="Gene3D" id="3.30.40.10">
    <property type="entry name" value="Zinc/RING finger domain, C3HC4 (zinc finger)"/>
    <property type="match status" value="1"/>
</dbReference>
<evidence type="ECO:0000256" key="7">
    <source>
        <dbReference type="ARBA" id="ARBA00022833"/>
    </source>
</evidence>
<evidence type="ECO:0000256" key="5">
    <source>
        <dbReference type="ARBA" id="ARBA00022723"/>
    </source>
</evidence>
<keyword evidence="15" id="KW-1185">Reference proteome</keyword>
<sequence length="540" mass="60034">MSTRKALAAYIAASFVATALFVIDCANSHRAFYSTMVALANSSTFRLMMLNTVVVSAMLIWFALQFIFFGKLNGSEETALVSSFVVNLAECIIVPLYFNFTLMSTVMVFFVFTLIWRLLHKLAAERVTTLSTTQLTFFPVGRMVAYLNFVLIVDFGLIIWLIQSRPDLDSDMASLHYSLLLIYMLLATSSLRSAVRFGSLFVLRGHHTLLPFVASSITSIAESLLFIAVFLYVFMKSTLPLLLLRSFISHVMCIFEKTYGLFEFLVLTRKVRRHMPDATAEDLARFARCTICYEDMAPGSGTKRMPCGHCYHAECLEHWLEGHSTCPYCRAEIMSMPDSEGANAAEEALADGLEEETASTVESDGDSAESAAPADPLQQRQAHTLAEESEERQRQLRQAVDLFAEQVQQMHTKQYDGMAKAAEGQMPFLYQQYLNRADPTYEPRSIVENAEATAATPLSPPPQLSSSPPAAQAHSPSGATPALQTAEPWPDIAPNTLPQMPKTVENLKLEAYMIYHRRLQVAEAELKLALIAAKEHGLPA</sequence>
<feature type="domain" description="RING-type" evidence="13">
    <location>
        <begin position="289"/>
        <end position="330"/>
    </location>
</feature>
<feature type="compositionally biased region" description="Low complexity" evidence="11">
    <location>
        <begin position="464"/>
        <end position="477"/>
    </location>
</feature>
<keyword evidence="8 12" id="KW-1133">Transmembrane helix</keyword>
<feature type="transmembrane region" description="Helical" evidence="12">
    <location>
        <begin position="140"/>
        <end position="162"/>
    </location>
</feature>
<evidence type="ECO:0000256" key="3">
    <source>
        <dbReference type="ARBA" id="ARBA00022679"/>
    </source>
</evidence>
<feature type="compositionally biased region" description="Acidic residues" evidence="11">
    <location>
        <begin position="348"/>
        <end position="367"/>
    </location>
</feature>
<dbReference type="Pfam" id="PF13639">
    <property type="entry name" value="zf-RING_2"/>
    <property type="match status" value="1"/>
</dbReference>
<dbReference type="OrthoDB" id="263722at2759"/>
<dbReference type="PANTHER" id="PTHR22763:SF184">
    <property type="entry name" value="E3 UBIQUITIN-PROTEIN LIGASE SYNOVIOLIN"/>
    <property type="match status" value="1"/>
</dbReference>